<gene>
    <name evidence="3" type="ORF">DYB30_002168</name>
</gene>
<organism evidence="3 4">
    <name type="scientific">Aphanomyces astaci</name>
    <name type="common">Crayfish plague agent</name>
    <dbReference type="NCBI Taxonomy" id="112090"/>
    <lineage>
        <taxon>Eukaryota</taxon>
        <taxon>Sar</taxon>
        <taxon>Stramenopiles</taxon>
        <taxon>Oomycota</taxon>
        <taxon>Saprolegniomycetes</taxon>
        <taxon>Saprolegniales</taxon>
        <taxon>Verrucalvaceae</taxon>
        <taxon>Aphanomyces</taxon>
    </lineage>
</organism>
<feature type="chain" id="PRO_5017434906" evidence="2">
    <location>
        <begin position="19"/>
        <end position="957"/>
    </location>
</feature>
<feature type="compositionally biased region" description="Acidic residues" evidence="1">
    <location>
        <begin position="43"/>
        <end position="74"/>
    </location>
</feature>
<dbReference type="EMBL" id="QUTD01002490">
    <property type="protein sequence ID" value="RHY75814.1"/>
    <property type="molecule type" value="Genomic_DNA"/>
</dbReference>
<reference evidence="3 4" key="1">
    <citation type="submission" date="2018-08" db="EMBL/GenBank/DDBJ databases">
        <title>Aphanomyces genome sequencing and annotation.</title>
        <authorList>
            <person name="Minardi D."/>
            <person name="Oidtmann B."/>
            <person name="Van Der Giezen M."/>
            <person name="Studholme D.J."/>
        </authorList>
    </citation>
    <scope>NUCLEOTIDE SEQUENCE [LARGE SCALE GENOMIC DNA]</scope>
    <source>
        <strain evidence="3 4">D2</strain>
    </source>
</reference>
<dbReference type="VEuPathDB" id="FungiDB:H257_00328"/>
<name>A0A397E3F2_APHAT</name>
<feature type="region of interest" description="Disordered" evidence="1">
    <location>
        <begin position="220"/>
        <end position="243"/>
    </location>
</feature>
<keyword evidence="2" id="KW-0732">Signal</keyword>
<dbReference type="AlphaFoldDB" id="A0A397E3F2"/>
<proteinExistence type="predicted"/>
<dbReference type="Proteomes" id="UP000266643">
    <property type="component" value="Unassembled WGS sequence"/>
</dbReference>
<feature type="region of interest" description="Disordered" evidence="1">
    <location>
        <begin position="269"/>
        <end position="290"/>
    </location>
</feature>
<sequence>MKTTLFVGAFAAAVVAYGTPPPQAYYKAPTTTTAPPQYGYDEPTPDDYEQPPDDYEQPPDDYEQPADDYEDPPADDYHVDETYPPDEYDGEYYDEGTTSEPEYVEPAYTEPPVDYEPATSYQDYDGYPPESYSSDFADDYNPSDSYVTEVHHVEEPYPTIVLDDEPALRLPHLSQYHCFLNGAPWTNCGGKPLREFFLDQCLTLFYRLSASVDGLCAGPAKTRPPSTTTAAPTTTTTTVAPTTTAPADDGYGYANSYGQYGYAKTTTTKAPTTRRPAYTPRPTTAEPTEEPYVAPAAAPTYCDAYYEERCLQTSYVSITTATVQCLTENSIRVLFIEKYAAAAATNPVEGPILYLKKLHEFVSNVIACNPDKVTNYPTIWRQFTSQLGVKYWPTAPFTVGKNNRIDIPRCTSRDASGWDTYTINGRFYCPAQNTLIGDNSPPVTTPNAWTYRSDHTDKFYSWEVANRAVGTAIGSYTGVQPLLKQCQVLEGATEDVGQELSNPDTLRGLIDSVRVWDSASHSNVRPRIIAEIVAQYQGTQKQPILEGNGILYFCSFYACRANNHGDVSSCFPEVRNSDWALPHYKVDVWNQLTDDIQECLDEGWIDADDVSEVAKRLTQTLTTRTHICQAEEELVAFFKTIHGAFDPTVQDGHWLFLRQIANERVYSQCDSVEDLYEALFAVLRKVKNRCVSRIANYKPPTTTTTTRKPRPTKNYGATPTTTKSYGYAATTTKSPTFNSDLFHAVSKQVFTRRQSMLLLLNRDDESSSYTELPITSGATPKLPPLASLQQTTRLGCHQVPLLRPQKPQYGHVYHTPLQRTFKVVLNDQLQVDWRGTFICFGYDEGSVFAALCGRRKGRWRHEEVRYAAYWLERLHGGASRQSTRAALAAALHSDEMRVLKKLHNCPVLTSMAKSSSGQSSDSYESLRVGFLKATQLEALLAIRPHLGDLIAMAPSVR</sequence>
<feature type="region of interest" description="Disordered" evidence="1">
    <location>
        <begin position="20"/>
        <end position="125"/>
    </location>
</feature>
<feature type="signal peptide" evidence="2">
    <location>
        <begin position="1"/>
        <end position="18"/>
    </location>
</feature>
<feature type="compositionally biased region" description="Low complexity" evidence="1">
    <location>
        <begin position="24"/>
        <end position="42"/>
    </location>
</feature>
<evidence type="ECO:0000256" key="2">
    <source>
        <dbReference type="SAM" id="SignalP"/>
    </source>
</evidence>
<accession>A0A397E3F2</accession>
<feature type="region of interest" description="Disordered" evidence="1">
    <location>
        <begin position="699"/>
        <end position="721"/>
    </location>
</feature>
<evidence type="ECO:0000313" key="4">
    <source>
        <dbReference type="Proteomes" id="UP000266643"/>
    </source>
</evidence>
<feature type="compositionally biased region" description="Acidic residues" evidence="1">
    <location>
        <begin position="83"/>
        <end position="94"/>
    </location>
</feature>
<evidence type="ECO:0000313" key="3">
    <source>
        <dbReference type="EMBL" id="RHY75814.1"/>
    </source>
</evidence>
<evidence type="ECO:0000256" key="1">
    <source>
        <dbReference type="SAM" id="MobiDB-lite"/>
    </source>
</evidence>
<protein>
    <submittedName>
        <fullName evidence="3">Uncharacterized protein</fullName>
    </submittedName>
</protein>
<comment type="caution">
    <text evidence="3">The sequence shown here is derived from an EMBL/GenBank/DDBJ whole genome shotgun (WGS) entry which is preliminary data.</text>
</comment>